<evidence type="ECO:0000313" key="4">
    <source>
        <dbReference type="Proteomes" id="UP000005239"/>
    </source>
</evidence>
<reference evidence="3" key="2">
    <citation type="submission" date="2022-06" db="UniProtKB">
        <authorList>
            <consortium name="EnsemblMetazoa"/>
        </authorList>
    </citation>
    <scope>IDENTIFICATION</scope>
    <source>
        <strain evidence="3">PS312</strain>
    </source>
</reference>
<protein>
    <submittedName>
        <fullName evidence="3">Uncharacterized protein</fullName>
    </submittedName>
</protein>
<evidence type="ECO:0000256" key="2">
    <source>
        <dbReference type="SAM" id="Phobius"/>
    </source>
</evidence>
<feature type="region of interest" description="Disordered" evidence="1">
    <location>
        <begin position="301"/>
        <end position="342"/>
    </location>
</feature>
<evidence type="ECO:0000256" key="1">
    <source>
        <dbReference type="SAM" id="MobiDB-lite"/>
    </source>
</evidence>
<reference evidence="4" key="1">
    <citation type="journal article" date="2008" name="Nat. Genet.">
        <title>The Pristionchus pacificus genome provides a unique perspective on nematode lifestyle and parasitism.</title>
        <authorList>
            <person name="Dieterich C."/>
            <person name="Clifton S.W."/>
            <person name="Schuster L.N."/>
            <person name="Chinwalla A."/>
            <person name="Delehaunty K."/>
            <person name="Dinkelacker I."/>
            <person name="Fulton L."/>
            <person name="Fulton R."/>
            <person name="Godfrey J."/>
            <person name="Minx P."/>
            <person name="Mitreva M."/>
            <person name="Roeseler W."/>
            <person name="Tian H."/>
            <person name="Witte H."/>
            <person name="Yang S.P."/>
            <person name="Wilson R.K."/>
            <person name="Sommer R.J."/>
        </authorList>
    </citation>
    <scope>NUCLEOTIDE SEQUENCE [LARGE SCALE GENOMIC DNA]</scope>
    <source>
        <strain evidence="4">PS312</strain>
    </source>
</reference>
<name>A0A2A6B9M6_PRIPA</name>
<evidence type="ECO:0000313" key="3">
    <source>
        <dbReference type="EnsemblMetazoa" id="PPA00306.1"/>
    </source>
</evidence>
<feature type="region of interest" description="Disordered" evidence="1">
    <location>
        <begin position="238"/>
        <end position="269"/>
    </location>
</feature>
<gene>
    <name evidence="3" type="primary">WBGene00089860</name>
</gene>
<sequence>MLFSALFAAADSVNPCDRSLIRDATAEEVNYDHTTKTLTCKDGSNNFKGANCRFGSSLYKMLTRDEVKGWKDGYTYPISSNKLRREGIANATEPISVKCVEYCAVDGPVESDLYIDATKNTTAATRMISCEDTRRVFYNGKQMFGLRCLFDFGGWISDAVDTPLTTPLKVECRPGCTQGDRTDMIQSLSDEVFIVHVVKGTVYPSLECDSKDGYTYGDNHTVADAFDVVDMQCDILPEPTTTTAEPEPPAPPPPGPKTPTNEEHTSDDEDTNKAMVIIGCMSAALVIVIILIVIMCIKRRRDEEEERQREEKRQKKREERKKEERRREEESRTETGDVSEEV</sequence>
<accession>A0A2A6B9M6</accession>
<feature type="transmembrane region" description="Helical" evidence="2">
    <location>
        <begin position="274"/>
        <end position="297"/>
    </location>
</feature>
<keyword evidence="2" id="KW-1133">Transmembrane helix</keyword>
<feature type="compositionally biased region" description="Basic and acidic residues" evidence="1">
    <location>
        <begin position="301"/>
        <end position="335"/>
    </location>
</feature>
<dbReference type="AlphaFoldDB" id="A0A2A6B9M6"/>
<accession>A0A8R1U4P5</accession>
<dbReference type="EnsemblMetazoa" id="PPA00306.1">
    <property type="protein sequence ID" value="PPA00306.1"/>
    <property type="gene ID" value="WBGene00089860"/>
</dbReference>
<feature type="compositionally biased region" description="Pro residues" evidence="1">
    <location>
        <begin position="246"/>
        <end position="257"/>
    </location>
</feature>
<organism evidence="3 4">
    <name type="scientific">Pristionchus pacificus</name>
    <name type="common">Parasitic nematode worm</name>
    <dbReference type="NCBI Taxonomy" id="54126"/>
    <lineage>
        <taxon>Eukaryota</taxon>
        <taxon>Metazoa</taxon>
        <taxon>Ecdysozoa</taxon>
        <taxon>Nematoda</taxon>
        <taxon>Chromadorea</taxon>
        <taxon>Rhabditida</taxon>
        <taxon>Rhabditina</taxon>
        <taxon>Diplogasteromorpha</taxon>
        <taxon>Diplogasteroidea</taxon>
        <taxon>Neodiplogasteridae</taxon>
        <taxon>Pristionchus</taxon>
    </lineage>
</organism>
<keyword evidence="2" id="KW-0812">Transmembrane</keyword>
<proteinExistence type="predicted"/>
<dbReference type="Proteomes" id="UP000005239">
    <property type="component" value="Unassembled WGS sequence"/>
</dbReference>
<keyword evidence="4" id="KW-1185">Reference proteome</keyword>
<keyword evidence="2" id="KW-0472">Membrane</keyword>